<organism evidence="1 2">
    <name type="scientific">Arthrobotrys conoides</name>
    <dbReference type="NCBI Taxonomy" id="74498"/>
    <lineage>
        <taxon>Eukaryota</taxon>
        <taxon>Fungi</taxon>
        <taxon>Dikarya</taxon>
        <taxon>Ascomycota</taxon>
        <taxon>Pezizomycotina</taxon>
        <taxon>Orbiliomycetes</taxon>
        <taxon>Orbiliales</taxon>
        <taxon>Orbiliaceae</taxon>
        <taxon>Arthrobotrys</taxon>
    </lineage>
</organism>
<gene>
    <name evidence="1" type="ORF">TWF506_003227</name>
</gene>
<reference evidence="1 2" key="1">
    <citation type="submission" date="2019-10" db="EMBL/GenBank/DDBJ databases">
        <authorList>
            <person name="Palmer J.M."/>
        </authorList>
    </citation>
    <scope>NUCLEOTIDE SEQUENCE [LARGE SCALE GENOMIC DNA]</scope>
    <source>
        <strain evidence="1 2">TWF506</strain>
    </source>
</reference>
<dbReference type="AlphaFoldDB" id="A0AAN8RJG4"/>
<evidence type="ECO:0000313" key="1">
    <source>
        <dbReference type="EMBL" id="KAK6502649.1"/>
    </source>
</evidence>
<protein>
    <submittedName>
        <fullName evidence="1">Uncharacterized protein</fullName>
    </submittedName>
</protein>
<comment type="caution">
    <text evidence="1">The sequence shown here is derived from an EMBL/GenBank/DDBJ whole genome shotgun (WGS) entry which is preliminary data.</text>
</comment>
<evidence type="ECO:0000313" key="2">
    <source>
        <dbReference type="Proteomes" id="UP001307849"/>
    </source>
</evidence>
<dbReference type="Proteomes" id="UP001307849">
    <property type="component" value="Unassembled WGS sequence"/>
</dbReference>
<sequence length="104" mass="11918">MLTMMICSLPRSIHLLEEPLATKAILGRATTSFLKITNLYDLISTPWKPIDEPFTSQLDRQYVWLVTLDRKASKLAEIRWELEHLANMRALEKSGEEGSEACLK</sequence>
<keyword evidence="2" id="KW-1185">Reference proteome</keyword>
<dbReference type="EMBL" id="JAVHJM010000011">
    <property type="protein sequence ID" value="KAK6502649.1"/>
    <property type="molecule type" value="Genomic_DNA"/>
</dbReference>
<name>A0AAN8RJG4_9PEZI</name>
<proteinExistence type="predicted"/>
<accession>A0AAN8RJG4</accession>